<evidence type="ECO:0000256" key="7">
    <source>
        <dbReference type="RuleBase" id="RU363032"/>
    </source>
</evidence>
<gene>
    <name evidence="9" type="ORF">GHO27_27310</name>
</gene>
<feature type="transmembrane region" description="Helical" evidence="7">
    <location>
        <begin position="267"/>
        <end position="290"/>
    </location>
</feature>
<dbReference type="PANTHER" id="PTHR43386:SF1">
    <property type="entry name" value="D,D-DIPEPTIDE TRANSPORT SYSTEM PERMEASE PROTEIN DDPC-RELATED"/>
    <property type="match status" value="1"/>
</dbReference>
<dbReference type="InterPro" id="IPR050366">
    <property type="entry name" value="BP-dependent_transpt_permease"/>
</dbReference>
<reference evidence="9 10" key="1">
    <citation type="submission" date="2019-10" db="EMBL/GenBank/DDBJ databases">
        <title>Evaluation of single-gene subtyping targets for Pseudomonas.</title>
        <authorList>
            <person name="Reichler S.J."/>
            <person name="Orsi R.H."/>
            <person name="Wiedmann M."/>
            <person name="Martin N.H."/>
            <person name="Murphy S.I."/>
        </authorList>
    </citation>
    <scope>NUCLEOTIDE SEQUENCE [LARGE SCALE GENOMIC DNA]</scope>
    <source>
        <strain evidence="9 10">FSL R10-1637</strain>
    </source>
</reference>
<keyword evidence="5 7" id="KW-1133">Transmembrane helix</keyword>
<dbReference type="EMBL" id="WIVU01000113">
    <property type="protein sequence ID" value="MQU09356.1"/>
    <property type="molecule type" value="Genomic_DNA"/>
</dbReference>
<name>A0A6L5I141_9PSED</name>
<dbReference type="Pfam" id="PF00528">
    <property type="entry name" value="BPD_transp_1"/>
    <property type="match status" value="1"/>
</dbReference>
<keyword evidence="6 7" id="KW-0472">Membrane</keyword>
<dbReference type="CDD" id="cd06261">
    <property type="entry name" value="TM_PBP2"/>
    <property type="match status" value="1"/>
</dbReference>
<dbReference type="Proteomes" id="UP000478064">
    <property type="component" value="Unassembled WGS sequence"/>
</dbReference>
<evidence type="ECO:0000256" key="4">
    <source>
        <dbReference type="ARBA" id="ARBA00022692"/>
    </source>
</evidence>
<dbReference type="InterPro" id="IPR035906">
    <property type="entry name" value="MetI-like_sf"/>
</dbReference>
<organism evidence="9 10">
    <name type="scientific">Pseudomonas helleri</name>
    <dbReference type="NCBI Taxonomy" id="1608996"/>
    <lineage>
        <taxon>Bacteria</taxon>
        <taxon>Pseudomonadati</taxon>
        <taxon>Pseudomonadota</taxon>
        <taxon>Gammaproteobacteria</taxon>
        <taxon>Pseudomonadales</taxon>
        <taxon>Pseudomonadaceae</taxon>
        <taxon>Pseudomonas</taxon>
    </lineage>
</organism>
<feature type="domain" description="ABC transmembrane type-1" evidence="8">
    <location>
        <begin position="98"/>
        <end position="287"/>
    </location>
</feature>
<accession>A0A6L5I141</accession>
<comment type="caution">
    <text evidence="9">The sequence shown here is derived from an EMBL/GenBank/DDBJ whole genome shotgun (WGS) entry which is preliminary data.</text>
</comment>
<dbReference type="InterPro" id="IPR000515">
    <property type="entry name" value="MetI-like"/>
</dbReference>
<comment type="subcellular location">
    <subcellularLocation>
        <location evidence="1 7">Cell membrane</location>
        <topology evidence="1 7">Multi-pass membrane protein</topology>
    </subcellularLocation>
</comment>
<keyword evidence="2 7" id="KW-0813">Transport</keyword>
<evidence type="ECO:0000259" key="8">
    <source>
        <dbReference type="PROSITE" id="PS50928"/>
    </source>
</evidence>
<keyword evidence="4 7" id="KW-0812">Transmembrane</keyword>
<evidence type="ECO:0000313" key="10">
    <source>
        <dbReference type="Proteomes" id="UP000478064"/>
    </source>
</evidence>
<evidence type="ECO:0000256" key="3">
    <source>
        <dbReference type="ARBA" id="ARBA00022475"/>
    </source>
</evidence>
<feature type="transmembrane region" description="Helical" evidence="7">
    <location>
        <begin position="147"/>
        <end position="172"/>
    </location>
</feature>
<dbReference type="RefSeq" id="WP_153376114.1">
    <property type="nucleotide sequence ID" value="NZ_WIVU01000113.1"/>
</dbReference>
<dbReference type="PANTHER" id="PTHR43386">
    <property type="entry name" value="OLIGOPEPTIDE TRANSPORT SYSTEM PERMEASE PROTEIN APPC"/>
    <property type="match status" value="1"/>
</dbReference>
<evidence type="ECO:0000256" key="1">
    <source>
        <dbReference type="ARBA" id="ARBA00004651"/>
    </source>
</evidence>
<keyword evidence="3" id="KW-1003">Cell membrane</keyword>
<evidence type="ECO:0000256" key="2">
    <source>
        <dbReference type="ARBA" id="ARBA00022448"/>
    </source>
</evidence>
<dbReference type="GO" id="GO:0055085">
    <property type="term" value="P:transmembrane transport"/>
    <property type="evidence" value="ECO:0007669"/>
    <property type="project" value="InterPro"/>
</dbReference>
<dbReference type="PROSITE" id="PS50928">
    <property type="entry name" value="ABC_TM1"/>
    <property type="match status" value="1"/>
</dbReference>
<proteinExistence type="inferred from homology"/>
<feature type="transmembrane region" description="Helical" evidence="7">
    <location>
        <begin position="35"/>
        <end position="58"/>
    </location>
</feature>
<evidence type="ECO:0000256" key="5">
    <source>
        <dbReference type="ARBA" id="ARBA00022989"/>
    </source>
</evidence>
<protein>
    <submittedName>
        <fullName evidence="9">ABC transporter permease subunit</fullName>
    </submittedName>
</protein>
<dbReference type="SUPFAM" id="SSF161098">
    <property type="entry name" value="MetI-like"/>
    <property type="match status" value="1"/>
</dbReference>
<feature type="transmembrane region" description="Helical" evidence="7">
    <location>
        <begin position="100"/>
        <end position="126"/>
    </location>
</feature>
<dbReference type="GO" id="GO:0005886">
    <property type="term" value="C:plasma membrane"/>
    <property type="evidence" value="ECO:0007669"/>
    <property type="project" value="UniProtKB-SubCell"/>
</dbReference>
<evidence type="ECO:0000313" key="9">
    <source>
        <dbReference type="EMBL" id="MQU09356.1"/>
    </source>
</evidence>
<comment type="similarity">
    <text evidence="7">Belongs to the binding-protein-dependent transport system permease family.</text>
</comment>
<evidence type="ECO:0000256" key="6">
    <source>
        <dbReference type="ARBA" id="ARBA00023136"/>
    </source>
</evidence>
<dbReference type="AlphaFoldDB" id="A0A6L5I141"/>
<dbReference type="Gene3D" id="1.10.3720.10">
    <property type="entry name" value="MetI-like"/>
    <property type="match status" value="1"/>
</dbReference>
<sequence length="301" mass="32086">MASSTLASPTTKTDTQPSVKRRLGFVRFLVSHQRWFALSALIVIVAMVLAALCAPLFFDWDSVTKINLSKSLIAPGSDYWLGTDQMGRDLLGRVLWGARITLTVAVSSVAIAMLVGVSVGAACGYYNGALSSVVMRIMDSMIAFPRTLVAILVITVAGNSILSLTLAIAISSIPIYVRFFAGPVMALRNREFVLASKSIGVSDLRLLLVHILPNIGSLVIIQITVSLAEAILIGSGLSFLGLGPPPPTPEWGSMIAESRPLLTTQPYVLFAPGCALVLTILSFNIVGDALRDFIDPKSRNA</sequence>